<dbReference type="GO" id="GO:0003677">
    <property type="term" value="F:DNA binding"/>
    <property type="evidence" value="ECO:0007669"/>
    <property type="project" value="UniProtKB-KW"/>
</dbReference>
<evidence type="ECO:0000259" key="2">
    <source>
        <dbReference type="PROSITE" id="PS50937"/>
    </source>
</evidence>
<dbReference type="EMBL" id="UOET01000198">
    <property type="protein sequence ID" value="VAW28138.1"/>
    <property type="molecule type" value="Genomic_DNA"/>
</dbReference>
<dbReference type="InterPro" id="IPR009061">
    <property type="entry name" value="DNA-bd_dom_put_sf"/>
</dbReference>
<feature type="domain" description="HTH merR-type" evidence="2">
    <location>
        <begin position="6"/>
        <end position="76"/>
    </location>
</feature>
<dbReference type="SUPFAM" id="SSF46955">
    <property type="entry name" value="Putative DNA-binding domain"/>
    <property type="match status" value="1"/>
</dbReference>
<dbReference type="PROSITE" id="PS50937">
    <property type="entry name" value="HTH_MERR_2"/>
    <property type="match status" value="1"/>
</dbReference>
<evidence type="ECO:0000256" key="1">
    <source>
        <dbReference type="ARBA" id="ARBA00023125"/>
    </source>
</evidence>
<dbReference type="InterPro" id="IPR047057">
    <property type="entry name" value="MerR_fam"/>
</dbReference>
<sequence length="111" mass="13352">MAQKIYFRIGEVAKKFNVQTSLIRYWEKEFTFIKPKKSAKGTRLFTQRDMDNFEIVYHLIKEKGMTIQGTREYFKKHYDKDSLDRLQVINTLKRTKSLLEEVREVLNNAVK</sequence>
<name>A0A3B0UCC3_9ZZZZ</name>
<evidence type="ECO:0000313" key="3">
    <source>
        <dbReference type="EMBL" id="VAW28138.1"/>
    </source>
</evidence>
<proteinExistence type="predicted"/>
<organism evidence="3">
    <name type="scientific">hydrothermal vent metagenome</name>
    <dbReference type="NCBI Taxonomy" id="652676"/>
    <lineage>
        <taxon>unclassified sequences</taxon>
        <taxon>metagenomes</taxon>
        <taxon>ecological metagenomes</taxon>
    </lineage>
</organism>
<accession>A0A3B0UCC3</accession>
<dbReference type="GO" id="GO:0003700">
    <property type="term" value="F:DNA-binding transcription factor activity"/>
    <property type="evidence" value="ECO:0007669"/>
    <property type="project" value="InterPro"/>
</dbReference>
<protein>
    <recommendedName>
        <fullName evidence="2">HTH merR-type domain-containing protein</fullName>
    </recommendedName>
</protein>
<dbReference type="Gene3D" id="1.10.1660.10">
    <property type="match status" value="1"/>
</dbReference>
<keyword evidence="1" id="KW-0238">DNA-binding</keyword>
<dbReference type="AlphaFoldDB" id="A0A3B0UCC3"/>
<reference evidence="3" key="1">
    <citation type="submission" date="2018-06" db="EMBL/GenBank/DDBJ databases">
        <authorList>
            <person name="Zhirakovskaya E."/>
        </authorList>
    </citation>
    <scope>NUCLEOTIDE SEQUENCE</scope>
</reference>
<dbReference type="InterPro" id="IPR000551">
    <property type="entry name" value="MerR-type_HTH_dom"/>
</dbReference>
<dbReference type="PANTHER" id="PTHR30204:SF15">
    <property type="entry name" value="BLL5018 PROTEIN"/>
    <property type="match status" value="1"/>
</dbReference>
<dbReference type="SMART" id="SM00422">
    <property type="entry name" value="HTH_MERR"/>
    <property type="match status" value="1"/>
</dbReference>
<dbReference type="Pfam" id="PF13411">
    <property type="entry name" value="MerR_1"/>
    <property type="match status" value="1"/>
</dbReference>
<gene>
    <name evidence="3" type="ORF">MNBD_BACTEROID07-1492</name>
</gene>
<dbReference type="PANTHER" id="PTHR30204">
    <property type="entry name" value="REDOX-CYCLING DRUG-SENSING TRANSCRIPTIONAL ACTIVATOR SOXR"/>
    <property type="match status" value="1"/>
</dbReference>